<evidence type="ECO:0000256" key="6">
    <source>
        <dbReference type="SAM" id="Phobius"/>
    </source>
</evidence>
<dbReference type="SMART" id="SM00240">
    <property type="entry name" value="FHA"/>
    <property type="match status" value="1"/>
</dbReference>
<dbReference type="InterPro" id="IPR008271">
    <property type="entry name" value="Ser/Thr_kinase_AS"/>
</dbReference>
<dbReference type="PROSITE" id="PS00108">
    <property type="entry name" value="PROTEIN_KINASE_ST"/>
    <property type="match status" value="1"/>
</dbReference>
<keyword evidence="6" id="KW-1133">Transmembrane helix</keyword>
<dbReference type="GO" id="GO:0004674">
    <property type="term" value="F:protein serine/threonine kinase activity"/>
    <property type="evidence" value="ECO:0007669"/>
    <property type="project" value="UniProtKB-EC"/>
</dbReference>
<gene>
    <name evidence="9" type="primary">pknB_6</name>
    <name evidence="9" type="ORF">Pan161_26590</name>
</gene>
<evidence type="ECO:0000259" key="7">
    <source>
        <dbReference type="PROSITE" id="PS50006"/>
    </source>
</evidence>
<dbReference type="AlphaFoldDB" id="A0A517VDC3"/>
<keyword evidence="3 9" id="KW-0418">Kinase</keyword>
<dbReference type="Gene3D" id="2.60.200.20">
    <property type="match status" value="1"/>
</dbReference>
<accession>A0A517VDC3</accession>
<organism evidence="9 10">
    <name type="scientific">Gimesia algae</name>
    <dbReference type="NCBI Taxonomy" id="2527971"/>
    <lineage>
        <taxon>Bacteria</taxon>
        <taxon>Pseudomonadati</taxon>
        <taxon>Planctomycetota</taxon>
        <taxon>Planctomycetia</taxon>
        <taxon>Planctomycetales</taxon>
        <taxon>Planctomycetaceae</taxon>
        <taxon>Gimesia</taxon>
    </lineage>
</organism>
<keyword evidence="1 9" id="KW-0808">Transferase</keyword>
<sequence>MPKPPDIETFLNLLRESHLLSAEEVRTVIERHELENVASPKEAAQRLVTAKILTRYQGERLLSGRTRGYFIDRYKILEVLGFGGMGSLYLAEDRETQDPVALKVLNEKCRNDAGMMTRLKLEATAGARLQHPHVVRTLSYEEAGAVCYIAMEFIKGISLLELVLLKQKSLPTPQVCDVITQAAQGLAVAHQAGIIHRDLKPENLIINSEGYVKVLDFGLALLKDHPEAEFSLAMIFGHGCVGTPEYIAPEQTKDGQTADARTDVYSLGCTMYFLLTGKLPFPTGTAAQKIQAHREQTPKSIAEIAPKIPAEVVAIVEKMMAKQPDDRFQSMKEVSAALQPYAKRTPIEFRFNKIVSQRVEQAKARSAIAQSSIVKPQLSSRIATASHVAEMAKKKSDGIERLTRGESDISKSGILRHSVPTESTDAMAEKASSAMTGVLQPIDLIDLDNKQRFPITKERVVLGRNAGCDIKLDRPGISGEHCAFHYENTGWIVTDLKSKNGTEVEGKRVQEQILFPGNTLSLAATYHFRVASPNQYVRKNNSKPMLIAASVLAGICLITGIGYWLLS</sequence>
<dbReference type="CDD" id="cd14014">
    <property type="entry name" value="STKc_PknB_like"/>
    <property type="match status" value="1"/>
</dbReference>
<name>A0A517VDC3_9PLAN</name>
<keyword evidence="6" id="KW-0812">Transmembrane</keyword>
<evidence type="ECO:0000256" key="5">
    <source>
        <dbReference type="PROSITE-ProRule" id="PRU10141"/>
    </source>
</evidence>
<dbReference type="PROSITE" id="PS00107">
    <property type="entry name" value="PROTEIN_KINASE_ATP"/>
    <property type="match status" value="1"/>
</dbReference>
<dbReference type="CDD" id="cd00060">
    <property type="entry name" value="FHA"/>
    <property type="match status" value="1"/>
</dbReference>
<dbReference type="InterPro" id="IPR008984">
    <property type="entry name" value="SMAD_FHA_dom_sf"/>
</dbReference>
<dbReference type="Gene3D" id="1.10.510.10">
    <property type="entry name" value="Transferase(Phosphotransferase) domain 1"/>
    <property type="match status" value="1"/>
</dbReference>
<evidence type="ECO:0000256" key="3">
    <source>
        <dbReference type="ARBA" id="ARBA00022777"/>
    </source>
</evidence>
<evidence type="ECO:0000256" key="2">
    <source>
        <dbReference type="ARBA" id="ARBA00022741"/>
    </source>
</evidence>
<dbReference type="EMBL" id="CP036343">
    <property type="protein sequence ID" value="QDT91005.1"/>
    <property type="molecule type" value="Genomic_DNA"/>
</dbReference>
<dbReference type="Pfam" id="PF00069">
    <property type="entry name" value="Pkinase"/>
    <property type="match status" value="1"/>
</dbReference>
<dbReference type="SUPFAM" id="SSF56112">
    <property type="entry name" value="Protein kinase-like (PK-like)"/>
    <property type="match status" value="1"/>
</dbReference>
<protein>
    <submittedName>
        <fullName evidence="9">Serine/threonine-protein kinase PknB</fullName>
        <ecNumber evidence="9">2.7.11.1</ecNumber>
    </submittedName>
</protein>
<dbReference type="RefSeq" id="WP_145227381.1">
    <property type="nucleotide sequence ID" value="NZ_CP036343.1"/>
</dbReference>
<dbReference type="SUPFAM" id="SSF49879">
    <property type="entry name" value="SMAD/FHA domain"/>
    <property type="match status" value="1"/>
</dbReference>
<proteinExistence type="predicted"/>
<feature type="domain" description="Protein kinase" evidence="8">
    <location>
        <begin position="74"/>
        <end position="342"/>
    </location>
</feature>
<reference evidence="9 10" key="1">
    <citation type="submission" date="2019-02" db="EMBL/GenBank/DDBJ databases">
        <title>Deep-cultivation of Planctomycetes and their phenomic and genomic characterization uncovers novel biology.</title>
        <authorList>
            <person name="Wiegand S."/>
            <person name="Jogler M."/>
            <person name="Boedeker C."/>
            <person name="Pinto D."/>
            <person name="Vollmers J."/>
            <person name="Rivas-Marin E."/>
            <person name="Kohn T."/>
            <person name="Peeters S.H."/>
            <person name="Heuer A."/>
            <person name="Rast P."/>
            <person name="Oberbeckmann S."/>
            <person name="Bunk B."/>
            <person name="Jeske O."/>
            <person name="Meyerdierks A."/>
            <person name="Storesund J.E."/>
            <person name="Kallscheuer N."/>
            <person name="Luecker S."/>
            <person name="Lage O.M."/>
            <person name="Pohl T."/>
            <person name="Merkel B.J."/>
            <person name="Hornburger P."/>
            <person name="Mueller R.-W."/>
            <person name="Bruemmer F."/>
            <person name="Labrenz M."/>
            <person name="Spormann A.M."/>
            <person name="Op den Camp H."/>
            <person name="Overmann J."/>
            <person name="Amann R."/>
            <person name="Jetten M.S.M."/>
            <person name="Mascher T."/>
            <person name="Medema M.H."/>
            <person name="Devos D.P."/>
            <person name="Kaster A.-K."/>
            <person name="Ovreas L."/>
            <person name="Rohde M."/>
            <person name="Galperin M.Y."/>
            <person name="Jogler C."/>
        </authorList>
    </citation>
    <scope>NUCLEOTIDE SEQUENCE [LARGE SCALE GENOMIC DNA]</scope>
    <source>
        <strain evidence="9 10">Pan161</strain>
    </source>
</reference>
<dbReference type="InterPro" id="IPR000719">
    <property type="entry name" value="Prot_kinase_dom"/>
</dbReference>
<dbReference type="PANTHER" id="PTHR43289:SF6">
    <property type="entry name" value="SERINE_THREONINE-PROTEIN KINASE NEKL-3"/>
    <property type="match status" value="1"/>
</dbReference>
<dbReference type="PROSITE" id="PS50006">
    <property type="entry name" value="FHA_DOMAIN"/>
    <property type="match status" value="1"/>
</dbReference>
<evidence type="ECO:0000256" key="1">
    <source>
        <dbReference type="ARBA" id="ARBA00022679"/>
    </source>
</evidence>
<dbReference type="PANTHER" id="PTHR43289">
    <property type="entry name" value="MITOGEN-ACTIVATED PROTEIN KINASE KINASE KINASE 20-RELATED"/>
    <property type="match status" value="1"/>
</dbReference>
<feature type="transmembrane region" description="Helical" evidence="6">
    <location>
        <begin position="545"/>
        <end position="566"/>
    </location>
</feature>
<dbReference type="EC" id="2.7.11.1" evidence="9"/>
<evidence type="ECO:0000259" key="8">
    <source>
        <dbReference type="PROSITE" id="PS50011"/>
    </source>
</evidence>
<keyword evidence="2 5" id="KW-0547">Nucleotide-binding</keyword>
<dbReference type="Proteomes" id="UP000316855">
    <property type="component" value="Chromosome"/>
</dbReference>
<dbReference type="InterPro" id="IPR000253">
    <property type="entry name" value="FHA_dom"/>
</dbReference>
<evidence type="ECO:0000313" key="10">
    <source>
        <dbReference type="Proteomes" id="UP000316855"/>
    </source>
</evidence>
<keyword evidence="10" id="KW-1185">Reference proteome</keyword>
<feature type="binding site" evidence="5">
    <location>
        <position position="103"/>
    </location>
    <ligand>
        <name>ATP</name>
        <dbReference type="ChEBI" id="CHEBI:30616"/>
    </ligand>
</feature>
<dbReference type="Gene3D" id="3.30.200.20">
    <property type="entry name" value="Phosphorylase Kinase, domain 1"/>
    <property type="match status" value="1"/>
</dbReference>
<dbReference type="PROSITE" id="PS50011">
    <property type="entry name" value="PROTEIN_KINASE_DOM"/>
    <property type="match status" value="1"/>
</dbReference>
<dbReference type="GO" id="GO:0005524">
    <property type="term" value="F:ATP binding"/>
    <property type="evidence" value="ECO:0007669"/>
    <property type="project" value="UniProtKB-UniRule"/>
</dbReference>
<dbReference type="OrthoDB" id="6111975at2"/>
<dbReference type="InterPro" id="IPR011009">
    <property type="entry name" value="Kinase-like_dom_sf"/>
</dbReference>
<keyword evidence="4 5" id="KW-0067">ATP-binding</keyword>
<evidence type="ECO:0000313" key="9">
    <source>
        <dbReference type="EMBL" id="QDT91005.1"/>
    </source>
</evidence>
<dbReference type="KEGG" id="gax:Pan161_26590"/>
<evidence type="ECO:0000256" key="4">
    <source>
        <dbReference type="ARBA" id="ARBA00022840"/>
    </source>
</evidence>
<feature type="domain" description="FHA" evidence="7">
    <location>
        <begin position="460"/>
        <end position="509"/>
    </location>
</feature>
<keyword evidence="6" id="KW-0472">Membrane</keyword>
<dbReference type="InterPro" id="IPR017441">
    <property type="entry name" value="Protein_kinase_ATP_BS"/>
</dbReference>
<dbReference type="SMART" id="SM00220">
    <property type="entry name" value="S_TKc"/>
    <property type="match status" value="1"/>
</dbReference>
<dbReference type="Pfam" id="PF00498">
    <property type="entry name" value="FHA"/>
    <property type="match status" value="1"/>
</dbReference>